<evidence type="ECO:0000256" key="1">
    <source>
        <dbReference type="SAM" id="Phobius"/>
    </source>
</evidence>
<feature type="transmembrane region" description="Helical" evidence="1">
    <location>
        <begin position="63"/>
        <end position="85"/>
    </location>
</feature>
<evidence type="ECO:0008006" key="4">
    <source>
        <dbReference type="Google" id="ProtNLM"/>
    </source>
</evidence>
<evidence type="ECO:0000313" key="2">
    <source>
        <dbReference type="EMBL" id="EGR31012.1"/>
    </source>
</evidence>
<feature type="transmembrane region" description="Helical" evidence="1">
    <location>
        <begin position="97"/>
        <end position="116"/>
    </location>
</feature>
<dbReference type="AlphaFoldDB" id="G0QUT2"/>
<keyword evidence="1" id="KW-0472">Membrane</keyword>
<keyword evidence="3" id="KW-1185">Reference proteome</keyword>
<accession>G0QUT2</accession>
<dbReference type="GeneID" id="14907140"/>
<protein>
    <recommendedName>
        <fullName evidence="4">Transmembrane protein</fullName>
    </recommendedName>
</protein>
<sequence>MLYVFKWTQIFLNVQMRIVVQEITLYLLLYNPIQKKTIKTKQNYNQLKNIYKSNMILPCVLNVIHITLLNSSIVLITIIVIIAFIPGRINHKKKQTFFPYYFSMISFLISLKQYQLNFVPNVVYLYKKQADVSI</sequence>
<proteinExistence type="predicted"/>
<organism evidence="2 3">
    <name type="scientific">Ichthyophthirius multifiliis</name>
    <name type="common">White spot disease agent</name>
    <name type="synonym">Ich</name>
    <dbReference type="NCBI Taxonomy" id="5932"/>
    <lineage>
        <taxon>Eukaryota</taxon>
        <taxon>Sar</taxon>
        <taxon>Alveolata</taxon>
        <taxon>Ciliophora</taxon>
        <taxon>Intramacronucleata</taxon>
        <taxon>Oligohymenophorea</taxon>
        <taxon>Hymenostomatida</taxon>
        <taxon>Ophryoglenina</taxon>
        <taxon>Ichthyophthirius</taxon>
    </lineage>
</organism>
<dbReference type="RefSeq" id="XP_004034498.1">
    <property type="nucleotide sequence ID" value="XM_004034450.1"/>
</dbReference>
<gene>
    <name evidence="2" type="ORF">IMG5_119230</name>
</gene>
<keyword evidence="1" id="KW-0812">Transmembrane</keyword>
<name>G0QUT2_ICHMU</name>
<dbReference type="EMBL" id="GL983922">
    <property type="protein sequence ID" value="EGR31012.1"/>
    <property type="molecule type" value="Genomic_DNA"/>
</dbReference>
<dbReference type="Proteomes" id="UP000008983">
    <property type="component" value="Unassembled WGS sequence"/>
</dbReference>
<evidence type="ECO:0000313" key="3">
    <source>
        <dbReference type="Proteomes" id="UP000008983"/>
    </source>
</evidence>
<reference evidence="2 3" key="1">
    <citation type="submission" date="2011-07" db="EMBL/GenBank/DDBJ databases">
        <authorList>
            <person name="Coyne R."/>
            <person name="Brami D."/>
            <person name="Johnson J."/>
            <person name="Hostetler J."/>
            <person name="Hannick L."/>
            <person name="Clark T."/>
            <person name="Cassidy-Hanley D."/>
            <person name="Inman J."/>
        </authorList>
    </citation>
    <scope>NUCLEOTIDE SEQUENCE [LARGE SCALE GENOMIC DNA]</scope>
    <source>
        <strain evidence="2 3">G5</strain>
    </source>
</reference>
<keyword evidence="1" id="KW-1133">Transmembrane helix</keyword>
<dbReference type="InParanoid" id="G0QUT2"/>